<dbReference type="InterPro" id="IPR052072">
    <property type="entry name" value="Vascular_dev_regulator"/>
</dbReference>
<accession>A0ABP0E756</accession>
<dbReference type="CDD" id="cd15473">
    <property type="entry name" value="Myo5p-like_CBD_DIL_ANK"/>
    <property type="match status" value="1"/>
</dbReference>
<dbReference type="InterPro" id="IPR037986">
    <property type="entry name" value="Myo5p-like_CBD_DIL"/>
</dbReference>
<feature type="region of interest" description="Disordered" evidence="2">
    <location>
        <begin position="746"/>
        <end position="801"/>
    </location>
</feature>
<name>A0ABP0E756_9ASCO</name>
<evidence type="ECO:0000313" key="5">
    <source>
        <dbReference type="Proteomes" id="UP001497600"/>
    </source>
</evidence>
<dbReference type="PROSITE" id="PS51126">
    <property type="entry name" value="DILUTE"/>
    <property type="match status" value="1"/>
</dbReference>
<feature type="repeat" description="ANK" evidence="1">
    <location>
        <begin position="88"/>
        <end position="120"/>
    </location>
</feature>
<proteinExistence type="predicted"/>
<dbReference type="Gene3D" id="1.25.40.20">
    <property type="entry name" value="Ankyrin repeat-containing domain"/>
    <property type="match status" value="1"/>
</dbReference>
<dbReference type="PROSITE" id="PS50088">
    <property type="entry name" value="ANK_REPEAT"/>
    <property type="match status" value="1"/>
</dbReference>
<dbReference type="PANTHER" id="PTHR16027">
    <property type="entry name" value="DILUTE DOMAIN-CONTAINING PROTEIN YPR089W"/>
    <property type="match status" value="1"/>
</dbReference>
<dbReference type="Pfam" id="PF12796">
    <property type="entry name" value="Ank_2"/>
    <property type="match status" value="1"/>
</dbReference>
<dbReference type="PROSITE" id="PS50297">
    <property type="entry name" value="ANK_REP_REGION"/>
    <property type="match status" value="1"/>
</dbReference>
<dbReference type="PANTHER" id="PTHR16027:SF6">
    <property type="entry name" value="DILUTE DOMAIN-CONTAINING PROTEIN"/>
    <property type="match status" value="1"/>
</dbReference>
<dbReference type="InterPro" id="IPR002710">
    <property type="entry name" value="Dilute_dom"/>
</dbReference>
<protein>
    <recommendedName>
        <fullName evidence="3">Dilute domain-containing protein</fullName>
    </recommendedName>
</protein>
<evidence type="ECO:0000256" key="2">
    <source>
        <dbReference type="SAM" id="MobiDB-lite"/>
    </source>
</evidence>
<organism evidence="4 5">
    <name type="scientific">[Candida] anglica</name>
    <dbReference type="NCBI Taxonomy" id="148631"/>
    <lineage>
        <taxon>Eukaryota</taxon>
        <taxon>Fungi</taxon>
        <taxon>Dikarya</taxon>
        <taxon>Ascomycota</taxon>
        <taxon>Saccharomycotina</taxon>
        <taxon>Pichiomycetes</taxon>
        <taxon>Debaryomycetaceae</taxon>
        <taxon>Kurtzmaniella</taxon>
    </lineage>
</organism>
<feature type="compositionally biased region" description="Acidic residues" evidence="2">
    <location>
        <begin position="755"/>
        <end position="773"/>
    </location>
</feature>
<gene>
    <name evidence="4" type="ORF">CAAN4_B04038</name>
</gene>
<dbReference type="SMART" id="SM01132">
    <property type="entry name" value="DIL"/>
    <property type="match status" value="1"/>
</dbReference>
<dbReference type="Pfam" id="PF01843">
    <property type="entry name" value="DIL"/>
    <property type="match status" value="1"/>
</dbReference>
<evidence type="ECO:0000313" key="4">
    <source>
        <dbReference type="EMBL" id="CAK7896216.1"/>
    </source>
</evidence>
<feature type="region of interest" description="Disordered" evidence="2">
    <location>
        <begin position="810"/>
        <end position="829"/>
    </location>
</feature>
<dbReference type="EMBL" id="OZ004254">
    <property type="protein sequence ID" value="CAK7896216.1"/>
    <property type="molecule type" value="Genomic_DNA"/>
</dbReference>
<evidence type="ECO:0000256" key="1">
    <source>
        <dbReference type="PROSITE-ProRule" id="PRU00023"/>
    </source>
</evidence>
<feature type="compositionally biased region" description="Basic and acidic residues" evidence="2">
    <location>
        <begin position="788"/>
        <end position="801"/>
    </location>
</feature>
<dbReference type="SUPFAM" id="SSF48403">
    <property type="entry name" value="Ankyrin repeat"/>
    <property type="match status" value="1"/>
</dbReference>
<feature type="domain" description="Dilute" evidence="3">
    <location>
        <begin position="355"/>
        <end position="664"/>
    </location>
</feature>
<reference evidence="4 5" key="1">
    <citation type="submission" date="2024-01" db="EMBL/GenBank/DDBJ databases">
        <authorList>
            <consortium name="Genoscope - CEA"/>
            <person name="William W."/>
        </authorList>
    </citation>
    <scope>NUCLEOTIDE SEQUENCE [LARGE SCALE GENOMIC DNA]</scope>
    <source>
        <strain evidence="4 5">29B2s-10</strain>
    </source>
</reference>
<evidence type="ECO:0000259" key="3">
    <source>
        <dbReference type="PROSITE" id="PS51126"/>
    </source>
</evidence>
<dbReference type="InterPro" id="IPR036770">
    <property type="entry name" value="Ankyrin_rpt-contain_sf"/>
</dbReference>
<dbReference type="SMART" id="SM00248">
    <property type="entry name" value="ANK"/>
    <property type="match status" value="2"/>
</dbReference>
<keyword evidence="1" id="KW-0040">ANK repeat</keyword>
<dbReference type="InterPro" id="IPR002110">
    <property type="entry name" value="Ankyrin_rpt"/>
</dbReference>
<keyword evidence="5" id="KW-1185">Reference proteome</keyword>
<dbReference type="Proteomes" id="UP001497600">
    <property type="component" value="Chromosome B"/>
</dbReference>
<sequence length="829" mass="94964">MNSWASATNSVSNALTGSASAFSTSNGILDPYYLKVLGSQKELLSKIANTDHSSDSIESFILAACIDNIIDIQKLIIDHPEYIDDLSTGITPLIYSIVLHKVNVIEFLLDNSANVDLNDTSVANYTPLMWAIHLDQLDTVKTLLNHQADPYLSPKDDGKDAISLVFPENVIMYEYFKTHNLLGKSKSVTGDDFYQSFEPQGGVEIDDLNNKIRMQTITSSYQDGEDEEDEEDAKIQSYVEERTLSEDPYLFALNEFDYTKLRPEQYIKFTDSDIPSLLDYIFNYRTSSTSNQHNTKIPSSIIFQLLRYSHMKAESQELTEFLFDCFITRLRSVTNTKSGVMTSEVQQSASGGAGGDIVSLSYWLSVIQFLHFYLSKNDFYKSYPKFLQELINIVQSLIAGLSFAVNTRLGQLIDECLLDFTNLVDVSNALYAKDWNLFKSKKKHPNTYDDIFNMLYPPSERELMKPSPLRIVQVLGALDYVLKLHEVNTLNRFQAFSQVFYGINCNIFNKLISSSKYCSRGKAIQIRLNISSLEDWLRSHNYKIYKPDKIGQLNNLLPPDFSPLTNILIENSTNKNDAHTLSFYYKSLYHVGRSQLQPTFELLQWLQCMSSLSDEENLIGTINQFDYLNYFQIVKTMTKLYKYEVSESKIPKGLINYMKRLQNEQGEKQVEKSLLHYMTQINFLSKEIYIYLNPNYIFAVSLPNLQELINSYGSGIGGVRIYRAKKFQPSLPLSVMDDIDELLAKNKADSNETFEHEEEDEDEETEEKDDDNDNDRVETFENPSKSDTNNDKSNEKIFKGDQLFKEVQLPGSLAHKHWGSDDIDSNPWT</sequence>